<dbReference type="STRING" id="1333998.M2A_2550"/>
<organism evidence="3 4">
    <name type="scientific">Tepidicaulis marinus</name>
    <dbReference type="NCBI Taxonomy" id="1333998"/>
    <lineage>
        <taxon>Bacteria</taxon>
        <taxon>Pseudomonadati</taxon>
        <taxon>Pseudomonadota</taxon>
        <taxon>Alphaproteobacteria</taxon>
        <taxon>Hyphomicrobiales</taxon>
        <taxon>Parvibaculaceae</taxon>
        <taxon>Tepidicaulis</taxon>
    </lineage>
</organism>
<evidence type="ECO:0000313" key="4">
    <source>
        <dbReference type="Proteomes" id="UP000028702"/>
    </source>
</evidence>
<dbReference type="EMBL" id="BBIO01000014">
    <property type="protein sequence ID" value="GAK46051.1"/>
    <property type="molecule type" value="Genomic_DNA"/>
</dbReference>
<evidence type="ECO:0000256" key="1">
    <source>
        <dbReference type="SAM" id="MobiDB-lite"/>
    </source>
</evidence>
<name>A0A081BDD3_9HYPH</name>
<dbReference type="RefSeq" id="WP_081875613.1">
    <property type="nucleotide sequence ID" value="NZ_BBIO01000014.1"/>
</dbReference>
<dbReference type="PANTHER" id="PTHR39327">
    <property type="match status" value="1"/>
</dbReference>
<sequence length="254" mass="27984">MFLMRLVISVALVLYLVGCQTIAPDATSGLKAGKPLAPAGALQPVSMEAGSQVVPPFGYIGFCLRHAAECETGTQTPSSVELTPEKWRELNEVNDYVNKAIRPVEDIDLYSRAEWWAYPGEEGGDCEDYALLKRKLLIERGWPADALLLSVVKEWNGAGHAVLTAVTDKGDYALDNQAANIVLWKDTPYSWVKRQSRTHPYMWVNLDPEREAEIRLASAEVPKRPALQKPAAAPEGTSNLQKPLEEGVLKQSVN</sequence>
<gene>
    <name evidence="3" type="ORF">M2A_2550</name>
</gene>
<feature type="region of interest" description="Disordered" evidence="1">
    <location>
        <begin position="219"/>
        <end position="254"/>
    </location>
</feature>
<proteinExistence type="predicted"/>
<feature type="chain" id="PRO_5001754995" evidence="2">
    <location>
        <begin position="24"/>
        <end position="254"/>
    </location>
</feature>
<reference evidence="3 4" key="1">
    <citation type="submission" date="2014-07" db="EMBL/GenBank/DDBJ databases">
        <title>Tepidicaulis marinum gen. nov., sp. nov., a novel marine bacterium denitrifying nitrate to nitrous oxide strictly under microaerobic conditions.</title>
        <authorList>
            <person name="Takeuchi M."/>
            <person name="Yamagishi T."/>
            <person name="Kamagata Y."/>
            <person name="Oshima K."/>
            <person name="Hattori M."/>
            <person name="Katayama T."/>
            <person name="Hanada S."/>
            <person name="Tamaki H."/>
            <person name="Marumo K."/>
            <person name="Maeda H."/>
            <person name="Nedachi M."/>
            <person name="Iwasaki W."/>
            <person name="Suwa Y."/>
            <person name="Sakata S."/>
        </authorList>
    </citation>
    <scope>NUCLEOTIDE SEQUENCE [LARGE SCALE GENOMIC DNA]</scope>
    <source>
        <strain evidence="3 4">MA2</strain>
    </source>
</reference>
<protein>
    <submittedName>
        <fullName evidence="3">Transglutaminase family protein cysteine peptidase BTLCP</fullName>
    </submittedName>
</protein>
<accession>A0A081BDD3</accession>
<feature type="signal peptide" evidence="2">
    <location>
        <begin position="1"/>
        <end position="23"/>
    </location>
</feature>
<keyword evidence="4" id="KW-1185">Reference proteome</keyword>
<keyword evidence="2" id="KW-0732">Signal</keyword>
<dbReference type="Proteomes" id="UP000028702">
    <property type="component" value="Unassembled WGS sequence"/>
</dbReference>
<evidence type="ECO:0000256" key="2">
    <source>
        <dbReference type="SAM" id="SignalP"/>
    </source>
</evidence>
<dbReference type="Pfam" id="PF06035">
    <property type="entry name" value="Peptidase_C93"/>
    <property type="match status" value="1"/>
</dbReference>
<dbReference type="eggNOG" id="COG3672">
    <property type="taxonomic scope" value="Bacteria"/>
</dbReference>
<dbReference type="Gene3D" id="3.10.620.30">
    <property type="match status" value="1"/>
</dbReference>
<dbReference type="PANTHER" id="PTHR39327:SF1">
    <property type="entry name" value="BLR5470 PROTEIN"/>
    <property type="match status" value="1"/>
</dbReference>
<dbReference type="InterPro" id="IPR010319">
    <property type="entry name" value="Transglutaminase-like_Cys_pept"/>
</dbReference>
<evidence type="ECO:0000313" key="3">
    <source>
        <dbReference type="EMBL" id="GAK46051.1"/>
    </source>
</evidence>
<dbReference type="AlphaFoldDB" id="A0A081BDD3"/>
<comment type="caution">
    <text evidence="3">The sequence shown here is derived from an EMBL/GenBank/DDBJ whole genome shotgun (WGS) entry which is preliminary data.</text>
</comment>